<reference evidence="6" key="2">
    <citation type="submission" date="2022-10" db="EMBL/GenBank/DDBJ databases">
        <authorList>
            <consortium name="ENA_rothamsted_submissions"/>
            <consortium name="culmorum"/>
            <person name="King R."/>
        </authorList>
    </citation>
    <scope>NUCLEOTIDE SEQUENCE</scope>
</reference>
<keyword evidence="3 5" id="KW-1133">Transmembrane helix</keyword>
<dbReference type="Pfam" id="PF07690">
    <property type="entry name" value="MFS_1"/>
    <property type="match status" value="1"/>
</dbReference>
<dbReference type="Proteomes" id="UP001153620">
    <property type="component" value="Chromosome 1"/>
</dbReference>
<proteinExistence type="predicted"/>
<feature type="transmembrane region" description="Helical" evidence="5">
    <location>
        <begin position="393"/>
        <end position="412"/>
    </location>
</feature>
<dbReference type="PANTHER" id="PTHR24064">
    <property type="entry name" value="SOLUTE CARRIER FAMILY 22 MEMBER"/>
    <property type="match status" value="1"/>
</dbReference>
<feature type="transmembrane region" description="Helical" evidence="5">
    <location>
        <begin position="475"/>
        <end position="501"/>
    </location>
</feature>
<name>A0A9N9RMG2_9DIPT</name>
<dbReference type="GO" id="GO:0022857">
    <property type="term" value="F:transmembrane transporter activity"/>
    <property type="evidence" value="ECO:0007669"/>
    <property type="project" value="InterPro"/>
</dbReference>
<feature type="transmembrane region" description="Helical" evidence="5">
    <location>
        <begin position="277"/>
        <end position="298"/>
    </location>
</feature>
<dbReference type="SUPFAM" id="SSF103473">
    <property type="entry name" value="MFS general substrate transporter"/>
    <property type="match status" value="1"/>
</dbReference>
<feature type="transmembrane region" description="Helical" evidence="5">
    <location>
        <begin position="522"/>
        <end position="541"/>
    </location>
</feature>
<evidence type="ECO:0000313" key="6">
    <source>
        <dbReference type="EMBL" id="CAG9799199.1"/>
    </source>
</evidence>
<evidence type="ECO:0000256" key="5">
    <source>
        <dbReference type="SAM" id="Phobius"/>
    </source>
</evidence>
<dbReference type="GO" id="GO:0016020">
    <property type="term" value="C:membrane"/>
    <property type="evidence" value="ECO:0007669"/>
    <property type="project" value="UniProtKB-SubCell"/>
</dbReference>
<comment type="subcellular location">
    <subcellularLocation>
        <location evidence="1">Membrane</location>
        <topology evidence="1">Multi-pass membrane protein</topology>
    </subcellularLocation>
</comment>
<feature type="transmembrane region" description="Helical" evidence="5">
    <location>
        <begin position="304"/>
        <end position="323"/>
    </location>
</feature>
<feature type="transmembrane region" description="Helical" evidence="5">
    <location>
        <begin position="424"/>
        <end position="443"/>
    </location>
</feature>
<dbReference type="InterPro" id="IPR036259">
    <property type="entry name" value="MFS_trans_sf"/>
</dbReference>
<evidence type="ECO:0000256" key="2">
    <source>
        <dbReference type="ARBA" id="ARBA00022692"/>
    </source>
</evidence>
<accession>A0A9N9RMG2</accession>
<dbReference type="AlphaFoldDB" id="A0A9N9RMG2"/>
<organism evidence="6 7">
    <name type="scientific">Chironomus riparius</name>
    <dbReference type="NCBI Taxonomy" id="315576"/>
    <lineage>
        <taxon>Eukaryota</taxon>
        <taxon>Metazoa</taxon>
        <taxon>Ecdysozoa</taxon>
        <taxon>Arthropoda</taxon>
        <taxon>Hexapoda</taxon>
        <taxon>Insecta</taxon>
        <taxon>Pterygota</taxon>
        <taxon>Neoptera</taxon>
        <taxon>Endopterygota</taxon>
        <taxon>Diptera</taxon>
        <taxon>Nematocera</taxon>
        <taxon>Chironomoidea</taxon>
        <taxon>Chironomidae</taxon>
        <taxon>Chironominae</taxon>
        <taxon>Chironomus</taxon>
    </lineage>
</organism>
<evidence type="ECO:0000313" key="7">
    <source>
        <dbReference type="Proteomes" id="UP001153620"/>
    </source>
</evidence>
<reference evidence="6" key="1">
    <citation type="submission" date="2022-01" db="EMBL/GenBank/DDBJ databases">
        <authorList>
            <person name="King R."/>
        </authorList>
    </citation>
    <scope>NUCLEOTIDE SEQUENCE</scope>
</reference>
<gene>
    <name evidence="6" type="ORF">CHIRRI_LOCUS2168</name>
</gene>
<feature type="transmembrane region" description="Helical" evidence="5">
    <location>
        <begin position="450"/>
        <end position="469"/>
    </location>
</feature>
<dbReference type="InterPro" id="IPR011701">
    <property type="entry name" value="MFS"/>
</dbReference>
<dbReference type="CDD" id="cd17317">
    <property type="entry name" value="MFS_SLC22"/>
    <property type="match status" value="1"/>
</dbReference>
<dbReference type="Gene3D" id="1.20.1250.20">
    <property type="entry name" value="MFS general substrate transporter like domains"/>
    <property type="match status" value="1"/>
</dbReference>
<dbReference type="EMBL" id="OU895877">
    <property type="protein sequence ID" value="CAG9799199.1"/>
    <property type="molecule type" value="Genomic_DNA"/>
</dbReference>
<feature type="transmembrane region" description="Helical" evidence="5">
    <location>
        <begin position="244"/>
        <end position="265"/>
    </location>
</feature>
<dbReference type="OrthoDB" id="3936150at2759"/>
<keyword evidence="7" id="KW-1185">Reference proteome</keyword>
<sequence>MSLKRHQQRERSKCLSNGACITDRSSIIEAFEQHETNEVQETYDYVGNFLGPFGRWQLRTILLIYLCKIPSSWFMSCVIFTAPTPEHSEVFCKPVDPSKKWIKIAYTSKRDELDQEVTIDFCNIYEDAKEHVVRFLNDSQSTNKFDDIDLFETPEKNSILVPCKTFEHKKIYHSIITQYDLYCSRDILVAVTQFFHLFGVLCGGIIATNMLKFIEPRRVMLIGMITQIVCGNMTGHAHTFELHMIFRCLSAICCGLMYTAGGLIFSDITSGKQRIVTTCLFEQFWSIGIMLLPAVASYWSSWSYLYMAISFPTIILICLYPWIPNSPRWLLQKGRVLDAKNVLLEAARVNGKNDFSPNNLEKQLQIQAMALRHAPKDPSYFEMWRGQYKNLTAVHLSWSVYIVIYYGFLLNIRNFGRQYLEENTIVAGICEIIGTFIGLWFILNTEQKWLYTSIFNIIASFISLSAHLIPPDVTGLHRVILLMVTSMVSKIAISSTLSILISCTTEIVSPEKRRICGYTSTIWARIWLLTSPFVGATAIFGKLVPQTFLSFLNILGASVTALIDTPRSVEKKHKQDQYLEKVPYPELWLAIHKQ</sequence>
<keyword evidence="2 5" id="KW-0812">Transmembrane</keyword>
<evidence type="ECO:0000256" key="3">
    <source>
        <dbReference type="ARBA" id="ARBA00022989"/>
    </source>
</evidence>
<evidence type="ECO:0000256" key="1">
    <source>
        <dbReference type="ARBA" id="ARBA00004141"/>
    </source>
</evidence>
<evidence type="ECO:0000256" key="4">
    <source>
        <dbReference type="ARBA" id="ARBA00023136"/>
    </source>
</evidence>
<feature type="transmembrane region" description="Helical" evidence="5">
    <location>
        <begin position="187"/>
        <end position="207"/>
    </location>
</feature>
<keyword evidence="4 5" id="KW-0472">Membrane</keyword>
<protein>
    <submittedName>
        <fullName evidence="6">Uncharacterized protein</fullName>
    </submittedName>
</protein>